<dbReference type="Proteomes" id="UP000039046">
    <property type="component" value="Unassembled WGS sequence"/>
</dbReference>
<feature type="transmembrane region" description="Helical" evidence="2">
    <location>
        <begin position="206"/>
        <end position="227"/>
    </location>
</feature>
<dbReference type="PROSITE" id="PS01159">
    <property type="entry name" value="WW_DOMAIN_1"/>
    <property type="match status" value="1"/>
</dbReference>
<feature type="compositionally biased region" description="Pro residues" evidence="1">
    <location>
        <begin position="76"/>
        <end position="88"/>
    </location>
</feature>
<dbReference type="Gene3D" id="2.20.70.10">
    <property type="match status" value="1"/>
</dbReference>
<evidence type="ECO:0000256" key="2">
    <source>
        <dbReference type="SAM" id="Phobius"/>
    </source>
</evidence>
<keyword evidence="2" id="KW-0472">Membrane</keyword>
<feature type="compositionally biased region" description="Pro residues" evidence="1">
    <location>
        <begin position="148"/>
        <end position="167"/>
    </location>
</feature>
<protein>
    <recommendedName>
        <fullName evidence="3">WW domain-containing protein</fullName>
    </recommendedName>
</protein>
<feature type="region of interest" description="Disordered" evidence="1">
    <location>
        <begin position="142"/>
        <end position="207"/>
    </location>
</feature>
<dbReference type="OrthoDB" id="2444812at2759"/>
<dbReference type="AlphaFoldDB" id="A0A0A1TDV5"/>
<gene>
    <name evidence="4" type="ORF">VHEMI04299</name>
</gene>
<dbReference type="EMBL" id="CDHN01000002">
    <property type="protein sequence ID" value="CEJ87093.1"/>
    <property type="molecule type" value="Genomic_DNA"/>
</dbReference>
<feature type="domain" description="WW" evidence="3">
    <location>
        <begin position="111"/>
        <end position="145"/>
    </location>
</feature>
<keyword evidence="2" id="KW-0812">Transmembrane</keyword>
<proteinExistence type="predicted"/>
<feature type="compositionally biased region" description="Polar residues" evidence="1">
    <location>
        <begin position="1"/>
        <end position="20"/>
    </location>
</feature>
<feature type="region of interest" description="Disordered" evidence="1">
    <location>
        <begin position="1"/>
        <end position="119"/>
    </location>
</feature>
<organism evidence="4 5">
    <name type="scientific">[Torrubiella] hemipterigena</name>
    <dbReference type="NCBI Taxonomy" id="1531966"/>
    <lineage>
        <taxon>Eukaryota</taxon>
        <taxon>Fungi</taxon>
        <taxon>Dikarya</taxon>
        <taxon>Ascomycota</taxon>
        <taxon>Pezizomycotina</taxon>
        <taxon>Sordariomycetes</taxon>
        <taxon>Hypocreomycetidae</taxon>
        <taxon>Hypocreales</taxon>
        <taxon>Clavicipitaceae</taxon>
        <taxon>Clavicipitaceae incertae sedis</taxon>
        <taxon>'Torrubiella' clade</taxon>
    </lineage>
</organism>
<accession>A0A0A1TDV5</accession>
<feature type="compositionally biased region" description="Low complexity" evidence="1">
    <location>
        <begin position="55"/>
        <end position="64"/>
    </location>
</feature>
<dbReference type="SUPFAM" id="SSF51045">
    <property type="entry name" value="WW domain"/>
    <property type="match status" value="1"/>
</dbReference>
<evidence type="ECO:0000313" key="5">
    <source>
        <dbReference type="Proteomes" id="UP000039046"/>
    </source>
</evidence>
<evidence type="ECO:0000259" key="3">
    <source>
        <dbReference type="PROSITE" id="PS50020"/>
    </source>
</evidence>
<dbReference type="Pfam" id="PF00397">
    <property type="entry name" value="WW"/>
    <property type="match status" value="1"/>
</dbReference>
<evidence type="ECO:0000313" key="4">
    <source>
        <dbReference type="EMBL" id="CEJ87093.1"/>
    </source>
</evidence>
<dbReference type="SMART" id="SM00456">
    <property type="entry name" value="WW"/>
    <property type="match status" value="1"/>
</dbReference>
<dbReference type="InterPro" id="IPR036020">
    <property type="entry name" value="WW_dom_sf"/>
</dbReference>
<dbReference type="InterPro" id="IPR001202">
    <property type="entry name" value="WW_dom"/>
</dbReference>
<sequence>MPLADQLSQKFQSFGLNKMTSNQPPQYYQGSYNQQPPNQYQQQPPSQAPAPYYQPAPVQQYPQYNSSPSNTQYAPPAGPPPAGPPPGSQPTLATPTVPEAPYQSAYVPGKPMLPPGWATLHDAEQGRWYYVEQTTNRTQWEVPTLQSPAPPPPPPGPPAQMPPVPDTRPPEGARDGGYSAYAPAPPPPTGYAGEQNMPSEKKSSGVGGMALGAAGGLAAGAVGGMLLHKAMHRHDHDGYYQSDGDGDD</sequence>
<dbReference type="HOGENOM" id="CLU_1120781_0_0_1"/>
<evidence type="ECO:0000256" key="1">
    <source>
        <dbReference type="SAM" id="MobiDB-lite"/>
    </source>
</evidence>
<name>A0A0A1TDV5_9HYPO</name>
<keyword evidence="2" id="KW-1133">Transmembrane helix</keyword>
<keyword evidence="5" id="KW-1185">Reference proteome</keyword>
<reference evidence="4 5" key="1">
    <citation type="journal article" date="2015" name="Genome Announc.">
        <title>Draft Genome Sequence and Gene Annotation of the Entomopathogenic Fungus Verticillium hemipterigenum.</title>
        <authorList>
            <person name="Horn F."/>
            <person name="Habel A."/>
            <person name="Scharf D.H."/>
            <person name="Dworschak J."/>
            <person name="Brakhage A.A."/>
            <person name="Guthke R."/>
            <person name="Hertweck C."/>
            <person name="Linde J."/>
        </authorList>
    </citation>
    <scope>NUCLEOTIDE SEQUENCE [LARGE SCALE GENOMIC DNA]</scope>
</reference>
<dbReference type="STRING" id="1531966.A0A0A1TDV5"/>
<feature type="compositionally biased region" description="Low complexity" evidence="1">
    <location>
        <begin position="21"/>
        <end position="45"/>
    </location>
</feature>
<dbReference type="CDD" id="cd00201">
    <property type="entry name" value="WW"/>
    <property type="match status" value="1"/>
</dbReference>
<dbReference type="PROSITE" id="PS50020">
    <property type="entry name" value="WW_DOMAIN_2"/>
    <property type="match status" value="1"/>
</dbReference>